<dbReference type="GO" id="GO:0004386">
    <property type="term" value="F:helicase activity"/>
    <property type="evidence" value="ECO:0007669"/>
    <property type="project" value="UniProtKB-KW"/>
</dbReference>
<feature type="non-terminal residue" evidence="2">
    <location>
        <position position="1"/>
    </location>
</feature>
<sequence length="155" mass="16096">TPPHSQRQATLHEVVGSCPSTSIAQANPPRNPSAFRVSVAAITPTKCTGASNPPGLSKNTTLCGSLVSHPVRTLFLSRPAAATSASACSSVKPSGGAATAASDVASAARKEEALSLAPAPRSEELRRYNARRTLFTLGSVVVKRPRTDDREDHTP</sequence>
<dbReference type="AlphaFoldDB" id="A0A3R7LKJ1"/>
<evidence type="ECO:0000313" key="3">
    <source>
        <dbReference type="Proteomes" id="UP000284403"/>
    </source>
</evidence>
<keyword evidence="2" id="KW-0067">ATP-binding</keyword>
<dbReference type="Proteomes" id="UP000284403">
    <property type="component" value="Unassembled WGS sequence"/>
</dbReference>
<evidence type="ECO:0000313" key="2">
    <source>
        <dbReference type="EMBL" id="RNF26492.1"/>
    </source>
</evidence>
<accession>A0A3R7LKJ1</accession>
<keyword evidence="2" id="KW-0347">Helicase</keyword>
<protein>
    <submittedName>
        <fullName evidence="2">DNA helicase</fullName>
    </submittedName>
</protein>
<feature type="region of interest" description="Disordered" evidence="1">
    <location>
        <begin position="1"/>
        <end position="31"/>
    </location>
</feature>
<reference evidence="2 3" key="1">
    <citation type="journal article" date="2018" name="BMC Genomics">
        <title>Genomic comparison of Trypanosoma conorhini and Trypanosoma rangeli to Trypanosoma cruzi strains of high and low virulence.</title>
        <authorList>
            <person name="Bradwell K.R."/>
            <person name="Koparde V.N."/>
            <person name="Matveyev A.V."/>
            <person name="Serrano M.G."/>
            <person name="Alves J.M."/>
            <person name="Parikh H."/>
            <person name="Huang B."/>
            <person name="Lee V."/>
            <person name="Espinosa-Alvarez O."/>
            <person name="Ortiz P.A."/>
            <person name="Costa-Martins A.G."/>
            <person name="Teixeira M.M."/>
            <person name="Buck G.A."/>
        </authorList>
    </citation>
    <scope>NUCLEOTIDE SEQUENCE [LARGE SCALE GENOMIC DNA]</scope>
    <source>
        <strain evidence="2 3">025E</strain>
    </source>
</reference>
<proteinExistence type="predicted"/>
<gene>
    <name evidence="2" type="ORF">Tco025E_01197</name>
</gene>
<comment type="caution">
    <text evidence="2">The sequence shown here is derived from an EMBL/GenBank/DDBJ whole genome shotgun (WGS) entry which is preliminary data.</text>
</comment>
<dbReference type="EMBL" id="MKKU01000039">
    <property type="protein sequence ID" value="RNF26492.1"/>
    <property type="molecule type" value="Genomic_DNA"/>
</dbReference>
<keyword evidence="2" id="KW-0378">Hydrolase</keyword>
<keyword evidence="2" id="KW-0547">Nucleotide-binding</keyword>
<dbReference type="RefSeq" id="XP_029231698.1">
    <property type="nucleotide sequence ID" value="XM_029368135.1"/>
</dbReference>
<keyword evidence="3" id="KW-1185">Reference proteome</keyword>
<name>A0A3R7LKJ1_9TRYP</name>
<organism evidence="2 3">
    <name type="scientific">Trypanosoma conorhini</name>
    <dbReference type="NCBI Taxonomy" id="83891"/>
    <lineage>
        <taxon>Eukaryota</taxon>
        <taxon>Discoba</taxon>
        <taxon>Euglenozoa</taxon>
        <taxon>Kinetoplastea</taxon>
        <taxon>Metakinetoplastina</taxon>
        <taxon>Trypanosomatida</taxon>
        <taxon>Trypanosomatidae</taxon>
        <taxon>Trypanosoma</taxon>
    </lineage>
</organism>
<evidence type="ECO:0000256" key="1">
    <source>
        <dbReference type="SAM" id="MobiDB-lite"/>
    </source>
</evidence>
<dbReference type="GeneID" id="40314808"/>